<feature type="transmembrane region" description="Helical" evidence="1">
    <location>
        <begin position="229"/>
        <end position="250"/>
    </location>
</feature>
<comment type="caution">
    <text evidence="3">The sequence shown here is derived from an EMBL/GenBank/DDBJ whole genome shotgun (WGS) entry which is preliminary data.</text>
</comment>
<reference evidence="3 4" key="1">
    <citation type="journal article" date="2017" name="Antonie Van Leeuwenhoek">
        <title>Phylogenomic resolution of the bacterial genus Pantoea and its relationship with Erwinia and Tatumella.</title>
        <authorList>
            <person name="Palmer M."/>
            <person name="Steenkamp E.T."/>
            <person name="Coetzee M.P."/>
            <person name="Chan W.Y."/>
            <person name="van Zyl E."/>
            <person name="De Maayer P."/>
            <person name="Coutinho T.A."/>
            <person name="Blom J."/>
            <person name="Smits T.H."/>
            <person name="Duffy B."/>
            <person name="Venter S.N."/>
        </authorList>
    </citation>
    <scope>NUCLEOTIDE SEQUENCE [LARGE SCALE GENOMIC DNA]</scope>
    <source>
        <strain evidence="3 4">LMG 26277</strain>
    </source>
</reference>
<evidence type="ECO:0000256" key="1">
    <source>
        <dbReference type="SAM" id="Phobius"/>
    </source>
</evidence>
<feature type="transmembrane region" description="Helical" evidence="1">
    <location>
        <begin position="95"/>
        <end position="117"/>
    </location>
</feature>
<feature type="transmembrane region" description="Helical" evidence="1">
    <location>
        <begin position="291"/>
        <end position="315"/>
    </location>
</feature>
<feature type="transmembrane region" description="Helical" evidence="1">
    <location>
        <begin position="200"/>
        <end position="217"/>
    </location>
</feature>
<feature type="domain" description="Acyltransferase 3" evidence="2">
    <location>
        <begin position="12"/>
        <end position="345"/>
    </location>
</feature>
<keyword evidence="4" id="KW-1185">Reference proteome</keyword>
<organism evidence="3 4">
    <name type="scientific">Pantoea wallisii</name>
    <dbReference type="NCBI Taxonomy" id="1076551"/>
    <lineage>
        <taxon>Bacteria</taxon>
        <taxon>Pseudomonadati</taxon>
        <taxon>Pseudomonadota</taxon>
        <taxon>Gammaproteobacteria</taxon>
        <taxon>Enterobacterales</taxon>
        <taxon>Erwiniaceae</taxon>
        <taxon>Pantoea</taxon>
    </lineage>
</organism>
<feature type="transmembrane region" description="Helical" evidence="1">
    <location>
        <begin position="167"/>
        <end position="188"/>
    </location>
</feature>
<keyword evidence="1" id="KW-0472">Membrane</keyword>
<feature type="transmembrane region" description="Helical" evidence="1">
    <location>
        <begin position="327"/>
        <end position="348"/>
    </location>
</feature>
<dbReference type="PANTHER" id="PTHR36927">
    <property type="entry name" value="BLR4337 PROTEIN"/>
    <property type="match status" value="1"/>
</dbReference>
<evidence type="ECO:0000259" key="2">
    <source>
        <dbReference type="Pfam" id="PF01757"/>
    </source>
</evidence>
<dbReference type="PANTHER" id="PTHR36927:SF1">
    <property type="entry name" value="MDO-LIKE PROTEIN"/>
    <property type="match status" value="1"/>
</dbReference>
<sequence length="375" mass="42853">MKTQSFLSSRNIGLDLLRAGLILEGVLLHASRSLPGENGWYYVAQRDPSEIFTALLSMFHTFRMEVFFFLSGMFSALIILRKGQKFFTDNRRKRVFIPLISAYIFIPPLMYFIAGQINNAPYTLTGWLNSYTMMHHLWFLVSLTVMSLVIPGPFYHWSARQLGKMSLPMLIATLVILGNACFVLKFVVKGRGEFVELIPITLRFMVYYTAGFALYVNREKIARYANSKLMNGWLIGALVLAVWATCWYVAHNHINGVVKYVPVMIGSVLSAMLSYWLVFTFERIKVKENRILTAIVDSALIIYLLHYPVVVSFSWLLDVWLPDNLSVLYVLLDFAIGIALSAVCYTLVKRSRFASFMFGLKPKEKKEAVPVEARL</sequence>
<feature type="transmembrane region" description="Helical" evidence="1">
    <location>
        <begin position="51"/>
        <end position="74"/>
    </location>
</feature>
<dbReference type="Pfam" id="PF01757">
    <property type="entry name" value="Acyl_transf_3"/>
    <property type="match status" value="1"/>
</dbReference>
<name>A0A1X1DBR9_9GAMM</name>
<protein>
    <submittedName>
        <fullName evidence="3">Acyltransferase</fullName>
    </submittedName>
</protein>
<dbReference type="EMBL" id="MLFS01000011">
    <property type="protein sequence ID" value="ORM74129.1"/>
    <property type="molecule type" value="Genomic_DNA"/>
</dbReference>
<keyword evidence="3" id="KW-0808">Transferase</keyword>
<feature type="transmembrane region" description="Helical" evidence="1">
    <location>
        <begin position="137"/>
        <end position="155"/>
    </location>
</feature>
<evidence type="ECO:0000313" key="3">
    <source>
        <dbReference type="EMBL" id="ORM74129.1"/>
    </source>
</evidence>
<proteinExistence type="predicted"/>
<keyword evidence="1" id="KW-1133">Transmembrane helix</keyword>
<keyword evidence="1" id="KW-0812">Transmembrane</keyword>
<accession>A0A1X1DBR9</accession>
<dbReference type="RefSeq" id="WP_128600233.1">
    <property type="nucleotide sequence ID" value="NZ_MLFS01000011.1"/>
</dbReference>
<dbReference type="InterPro" id="IPR050623">
    <property type="entry name" value="Glucan_succinyl_AcylTrfase"/>
</dbReference>
<dbReference type="GO" id="GO:0016747">
    <property type="term" value="F:acyltransferase activity, transferring groups other than amino-acyl groups"/>
    <property type="evidence" value="ECO:0007669"/>
    <property type="project" value="InterPro"/>
</dbReference>
<dbReference type="InterPro" id="IPR002656">
    <property type="entry name" value="Acyl_transf_3_dom"/>
</dbReference>
<keyword evidence="3" id="KW-0012">Acyltransferase</keyword>
<evidence type="ECO:0000313" key="4">
    <source>
        <dbReference type="Proteomes" id="UP000193104"/>
    </source>
</evidence>
<dbReference type="OrthoDB" id="341887at2"/>
<feature type="transmembrane region" description="Helical" evidence="1">
    <location>
        <begin position="256"/>
        <end position="279"/>
    </location>
</feature>
<dbReference type="AlphaFoldDB" id="A0A1X1DBR9"/>
<dbReference type="Proteomes" id="UP000193104">
    <property type="component" value="Unassembled WGS sequence"/>
</dbReference>
<gene>
    <name evidence="3" type="ORF">HA48_06000</name>
</gene>